<dbReference type="EMBL" id="GGEC01080779">
    <property type="protein sequence ID" value="MBX61263.1"/>
    <property type="molecule type" value="Transcribed_RNA"/>
</dbReference>
<proteinExistence type="predicted"/>
<sequence>MGFVGLSAGSSLDIWFNAGRQNSRKQQPPNWESS</sequence>
<accession>A0A2P2Q2Y4</accession>
<name>A0A2P2Q2Y4_RHIMU</name>
<dbReference type="AlphaFoldDB" id="A0A2P2Q2Y4"/>
<protein>
    <submittedName>
        <fullName evidence="1">Uncharacterized protein</fullName>
    </submittedName>
</protein>
<organism evidence="1">
    <name type="scientific">Rhizophora mucronata</name>
    <name type="common">Asiatic mangrove</name>
    <dbReference type="NCBI Taxonomy" id="61149"/>
    <lineage>
        <taxon>Eukaryota</taxon>
        <taxon>Viridiplantae</taxon>
        <taxon>Streptophyta</taxon>
        <taxon>Embryophyta</taxon>
        <taxon>Tracheophyta</taxon>
        <taxon>Spermatophyta</taxon>
        <taxon>Magnoliopsida</taxon>
        <taxon>eudicotyledons</taxon>
        <taxon>Gunneridae</taxon>
        <taxon>Pentapetalae</taxon>
        <taxon>rosids</taxon>
        <taxon>fabids</taxon>
        <taxon>Malpighiales</taxon>
        <taxon>Rhizophoraceae</taxon>
        <taxon>Rhizophora</taxon>
    </lineage>
</organism>
<evidence type="ECO:0000313" key="1">
    <source>
        <dbReference type="EMBL" id="MBX61263.1"/>
    </source>
</evidence>
<reference evidence="1" key="1">
    <citation type="submission" date="2018-02" db="EMBL/GenBank/DDBJ databases">
        <title>Rhizophora mucronata_Transcriptome.</title>
        <authorList>
            <person name="Meera S.P."/>
            <person name="Sreeshan A."/>
            <person name="Augustine A."/>
        </authorList>
    </citation>
    <scope>NUCLEOTIDE SEQUENCE</scope>
    <source>
        <tissue evidence="1">Leaf</tissue>
    </source>
</reference>